<evidence type="ECO:0000259" key="1">
    <source>
        <dbReference type="SMART" id="SM00481"/>
    </source>
</evidence>
<dbReference type="Gene3D" id="3.20.20.140">
    <property type="entry name" value="Metal-dependent hydrolases"/>
    <property type="match status" value="1"/>
</dbReference>
<evidence type="ECO:0000313" key="2">
    <source>
        <dbReference type="EMBL" id="OIQ58852.1"/>
    </source>
</evidence>
<protein>
    <submittedName>
        <fullName evidence="2">Error-prone DNA polymerase</fullName>
        <ecNumber evidence="2">2.7.7.7</ecNumber>
    </submittedName>
</protein>
<dbReference type="SMART" id="SM00481">
    <property type="entry name" value="POLIIIAc"/>
    <property type="match status" value="1"/>
</dbReference>
<dbReference type="OrthoDB" id="9804333at2"/>
<accession>A0A1J5NU74</accession>
<dbReference type="CDD" id="cd07438">
    <property type="entry name" value="PHP_HisPPase_AMP"/>
    <property type="match status" value="1"/>
</dbReference>
<dbReference type="SUPFAM" id="SSF89550">
    <property type="entry name" value="PHP domain-like"/>
    <property type="match status" value="1"/>
</dbReference>
<dbReference type="InterPro" id="IPR016195">
    <property type="entry name" value="Pol/histidinol_Pase-like"/>
</dbReference>
<reference evidence="2 3" key="1">
    <citation type="submission" date="2016-08" db="EMBL/GenBank/DDBJ databases">
        <title>Genome-based comparison of Moorella thermoacetic strains.</title>
        <authorList>
            <person name="Poehlein A."/>
            <person name="Bengelsdorf F.R."/>
            <person name="Esser C."/>
            <person name="Duerre P."/>
            <person name="Daniel R."/>
        </authorList>
    </citation>
    <scope>NUCLEOTIDE SEQUENCE [LARGE SCALE GENOMIC DNA]</scope>
    <source>
        <strain evidence="2 3">DSM 21394</strain>
    </source>
</reference>
<name>A0A1J5NU74_NEOTH</name>
<dbReference type="InterPro" id="IPR003141">
    <property type="entry name" value="Pol/His_phosphatase_N"/>
</dbReference>
<dbReference type="Pfam" id="PF02811">
    <property type="entry name" value="PHP"/>
    <property type="match status" value="1"/>
</dbReference>
<gene>
    <name evidence="2" type="primary">dnaE2</name>
    <name evidence="2" type="ORF">MOTE_16060</name>
</gene>
<dbReference type="PANTHER" id="PTHR42924">
    <property type="entry name" value="EXONUCLEASE"/>
    <property type="match status" value="1"/>
</dbReference>
<dbReference type="Gene3D" id="1.10.150.650">
    <property type="match status" value="1"/>
</dbReference>
<dbReference type="PANTHER" id="PTHR42924:SF3">
    <property type="entry name" value="POLYMERASE_HISTIDINOL PHOSPHATASE N-TERMINAL DOMAIN-CONTAINING PROTEIN"/>
    <property type="match status" value="1"/>
</dbReference>
<evidence type="ECO:0000313" key="3">
    <source>
        <dbReference type="Proteomes" id="UP000182811"/>
    </source>
</evidence>
<keyword evidence="2" id="KW-0548">Nucleotidyltransferase</keyword>
<dbReference type="EC" id="2.7.7.7" evidence="2"/>
<dbReference type="InterPro" id="IPR052018">
    <property type="entry name" value="PHP_domain"/>
</dbReference>
<dbReference type="GO" id="GO:0003887">
    <property type="term" value="F:DNA-directed DNA polymerase activity"/>
    <property type="evidence" value="ECO:0007669"/>
    <property type="project" value="UniProtKB-EC"/>
</dbReference>
<dbReference type="Proteomes" id="UP000182811">
    <property type="component" value="Unassembled WGS sequence"/>
</dbReference>
<keyword evidence="2" id="KW-0808">Transferase</keyword>
<organism evidence="2 3">
    <name type="scientific">Neomoorella thermoacetica</name>
    <name type="common">Clostridium thermoaceticum</name>
    <dbReference type="NCBI Taxonomy" id="1525"/>
    <lineage>
        <taxon>Bacteria</taxon>
        <taxon>Bacillati</taxon>
        <taxon>Bacillota</taxon>
        <taxon>Clostridia</taxon>
        <taxon>Neomoorellales</taxon>
        <taxon>Neomoorellaceae</taxon>
        <taxon>Neomoorella</taxon>
    </lineage>
</organism>
<dbReference type="EMBL" id="MDDC01000011">
    <property type="protein sequence ID" value="OIQ58852.1"/>
    <property type="molecule type" value="Genomic_DNA"/>
</dbReference>
<feature type="domain" description="Polymerase/histidinol phosphatase N-terminal" evidence="1">
    <location>
        <begin position="5"/>
        <end position="70"/>
    </location>
</feature>
<dbReference type="AlphaFoldDB" id="A0A1J5NU74"/>
<dbReference type="InterPro" id="IPR004013">
    <property type="entry name" value="PHP_dom"/>
</dbReference>
<dbReference type="GO" id="GO:0004534">
    <property type="term" value="F:5'-3' RNA exonuclease activity"/>
    <property type="evidence" value="ECO:0007669"/>
    <property type="project" value="TreeGrafter"/>
</dbReference>
<sequence length="282" mass="30967">MVIRADLHIHTTASDGQLRPARIVKLARERGLSALGITDHDTIAGLAEALVAGRELGLQVIPGIELSTEWEGREIHLLGYGLDWEQGELLAFLETMRQARQRRNLKIVARLRDLGYNLTMADVEREAKGGTMGRPHIAAALVRKGYLPSIDAAFNNLLDRGRQAYVPRAKIPPSRAVKVILDAGGVPVLAHPGLSRADDLIPELVASGLQGLEVYYPHHDPATRERYLKLASRYDLVVTGGSDFHGRPGDNHAELGSCPIGAAELARLKERWQRIRKGTTKD</sequence>
<comment type="caution">
    <text evidence="2">The sequence shown here is derived from an EMBL/GenBank/DDBJ whole genome shotgun (WGS) entry which is preliminary data.</text>
</comment>
<dbReference type="GO" id="GO:0035312">
    <property type="term" value="F:5'-3' DNA exonuclease activity"/>
    <property type="evidence" value="ECO:0007669"/>
    <property type="project" value="TreeGrafter"/>
</dbReference>
<proteinExistence type="predicted"/>